<dbReference type="RefSeq" id="WP_259856203.1">
    <property type="nucleotide sequence ID" value="NZ_BAAAST010000081.1"/>
</dbReference>
<gene>
    <name evidence="1" type="ORF">Dfulv_26930</name>
</gene>
<reference evidence="1" key="1">
    <citation type="submission" date="2021-04" db="EMBL/GenBank/DDBJ databases">
        <authorList>
            <person name="Hartkoorn R.C."/>
            <person name="Beaudoing E."/>
            <person name="Hot D."/>
        </authorList>
    </citation>
    <scope>NUCLEOTIDE SEQUENCE</scope>
    <source>
        <strain evidence="1">NRRL B-16292</strain>
    </source>
</reference>
<protein>
    <submittedName>
        <fullName evidence="1">Uncharacterized protein</fullName>
    </submittedName>
</protein>
<name>A0ABY5VMY8_9ACTN</name>
<organism evidence="1 2">
    <name type="scientific">Dactylosporangium fulvum</name>
    <dbReference type="NCBI Taxonomy" id="53359"/>
    <lineage>
        <taxon>Bacteria</taxon>
        <taxon>Bacillati</taxon>
        <taxon>Actinomycetota</taxon>
        <taxon>Actinomycetes</taxon>
        <taxon>Micromonosporales</taxon>
        <taxon>Micromonosporaceae</taxon>
        <taxon>Dactylosporangium</taxon>
    </lineage>
</organism>
<evidence type="ECO:0000313" key="1">
    <source>
        <dbReference type="EMBL" id="UWP78805.1"/>
    </source>
</evidence>
<dbReference type="Proteomes" id="UP001059617">
    <property type="component" value="Chromosome"/>
</dbReference>
<evidence type="ECO:0000313" key="2">
    <source>
        <dbReference type="Proteomes" id="UP001059617"/>
    </source>
</evidence>
<accession>A0ABY5VMY8</accession>
<proteinExistence type="predicted"/>
<sequence length="45" mass="4759">MPSLHTGAGRARLAGFAVVDWQHVDTRRQPIAGSVAFDLTIGLLG</sequence>
<dbReference type="EMBL" id="CP073720">
    <property type="protein sequence ID" value="UWP78805.1"/>
    <property type="molecule type" value="Genomic_DNA"/>
</dbReference>
<keyword evidence="2" id="KW-1185">Reference proteome</keyword>
<reference evidence="1" key="2">
    <citation type="submission" date="2022-09" db="EMBL/GenBank/DDBJ databases">
        <title>Biosynthetic gene clusters of Dactylosporangioum fulvum.</title>
        <authorList>
            <person name="Caradec T."/>
        </authorList>
    </citation>
    <scope>NUCLEOTIDE SEQUENCE</scope>
    <source>
        <strain evidence="1">NRRL B-16292</strain>
    </source>
</reference>